<gene>
    <name evidence="3" type="ORF">GL267_06870</name>
</gene>
<dbReference type="InterPro" id="IPR002192">
    <property type="entry name" value="PPDK_AMP/ATP-bd"/>
</dbReference>
<organism evidence="3">
    <name type="scientific">Acidithiobacillus ferrianus</name>
    <dbReference type="NCBI Taxonomy" id="2678518"/>
    <lineage>
        <taxon>Bacteria</taxon>
        <taxon>Pseudomonadati</taxon>
        <taxon>Pseudomonadota</taxon>
        <taxon>Acidithiobacillia</taxon>
        <taxon>Acidithiobacillales</taxon>
        <taxon>Acidithiobacillaceae</taxon>
        <taxon>Acidithiobacillus</taxon>
    </lineage>
</organism>
<dbReference type="Gene3D" id="3.50.30.10">
    <property type="entry name" value="Phosphohistidine domain"/>
    <property type="match status" value="1"/>
</dbReference>
<evidence type="ECO:0000259" key="2">
    <source>
        <dbReference type="Pfam" id="PF01326"/>
    </source>
</evidence>
<dbReference type="SUPFAM" id="SSF56059">
    <property type="entry name" value="Glutathione synthetase ATP-binding domain-like"/>
    <property type="match status" value="1"/>
</dbReference>
<feature type="domain" description="PEP-utilising enzyme mobile" evidence="1">
    <location>
        <begin position="809"/>
        <end position="878"/>
    </location>
</feature>
<dbReference type="InterPro" id="IPR036637">
    <property type="entry name" value="Phosphohistidine_dom_sf"/>
</dbReference>
<dbReference type="GO" id="GO:0016301">
    <property type="term" value="F:kinase activity"/>
    <property type="evidence" value="ECO:0007669"/>
    <property type="project" value="InterPro"/>
</dbReference>
<evidence type="ECO:0000259" key="1">
    <source>
        <dbReference type="Pfam" id="PF00391"/>
    </source>
</evidence>
<accession>A0A845U927</accession>
<dbReference type="GO" id="GO:0005524">
    <property type="term" value="F:ATP binding"/>
    <property type="evidence" value="ECO:0007669"/>
    <property type="project" value="InterPro"/>
</dbReference>
<evidence type="ECO:0000313" key="3">
    <source>
        <dbReference type="EMBL" id="NDU42371.1"/>
    </source>
</evidence>
<dbReference type="EMBL" id="WNJL01000030">
    <property type="protein sequence ID" value="NDU42371.1"/>
    <property type="molecule type" value="Genomic_DNA"/>
</dbReference>
<dbReference type="Pfam" id="PF00391">
    <property type="entry name" value="PEP-utilizers"/>
    <property type="match status" value="1"/>
</dbReference>
<comment type="caution">
    <text evidence="3">The sequence shown here is derived from an EMBL/GenBank/DDBJ whole genome shotgun (WGS) entry which is preliminary data.</text>
</comment>
<dbReference type="AlphaFoldDB" id="A0A845U927"/>
<dbReference type="InterPro" id="IPR013815">
    <property type="entry name" value="ATP_grasp_subdomain_1"/>
</dbReference>
<feature type="domain" description="Pyruvate phosphate dikinase AMP/ATP-binding" evidence="2">
    <location>
        <begin position="18"/>
        <end position="326"/>
    </location>
</feature>
<dbReference type="InterPro" id="IPR008279">
    <property type="entry name" value="PEP-util_enz_mobile_dom"/>
</dbReference>
<dbReference type="PANTHER" id="PTHR43615">
    <property type="entry name" value="PHOSPHOENOLPYRUVATE SYNTHASE-RELATED"/>
    <property type="match status" value="1"/>
</dbReference>
<proteinExistence type="predicted"/>
<dbReference type="Gene3D" id="3.30.470.20">
    <property type="entry name" value="ATP-grasp fold, B domain"/>
    <property type="match status" value="1"/>
</dbReference>
<dbReference type="RefSeq" id="WP_163097616.1">
    <property type="nucleotide sequence ID" value="NZ_CP127523.1"/>
</dbReference>
<dbReference type="Gene3D" id="3.30.1490.20">
    <property type="entry name" value="ATP-grasp fold, A domain"/>
    <property type="match status" value="1"/>
</dbReference>
<dbReference type="Pfam" id="PF01326">
    <property type="entry name" value="PPDK_N"/>
    <property type="match status" value="1"/>
</dbReference>
<reference evidence="3" key="1">
    <citation type="submission" date="2019-11" db="EMBL/GenBank/DDBJ databases">
        <title>Acidithiobacillus ferrianus sp. nov.: a facultatively anaerobic and extremely acidophilic chemolithoautotroph.</title>
        <authorList>
            <person name="Norris P.R."/>
            <person name="Falagan C."/>
            <person name="Moya-Beltran A."/>
            <person name="Castro M."/>
            <person name="Quatrini R."/>
            <person name="Johnson D.B."/>
        </authorList>
    </citation>
    <scope>NUCLEOTIDE SEQUENCE [LARGE SCALE GENOMIC DNA]</scope>
    <source>
        <strain evidence="3">MG</strain>
    </source>
</reference>
<dbReference type="PANTHER" id="PTHR43615:SF1">
    <property type="entry name" value="PPDK_N DOMAIN-CONTAINING PROTEIN"/>
    <property type="match status" value="1"/>
</dbReference>
<protein>
    <submittedName>
        <fullName evidence="3">Phosphoenolpyruvate-utilizing protein</fullName>
    </submittedName>
</protein>
<dbReference type="InterPro" id="IPR051549">
    <property type="entry name" value="PEP_Utilizing_Enz"/>
</dbReference>
<dbReference type="SUPFAM" id="SSF52009">
    <property type="entry name" value="Phosphohistidine domain"/>
    <property type="match status" value="1"/>
</dbReference>
<name>A0A845U927_9PROT</name>
<keyword evidence="3" id="KW-0670">Pyruvate</keyword>
<sequence length="889" mass="97514">MTVDVRLLDWTDALQAQSVVGGKAYQLAQLHQYGLPVPAGMIVPAEWSQRWLSANALQNTVADAVSAALAGNPRHLHELAERLEYAAIPEVLSAAIQEALTARDWLEVPLVVRSSALDEDSRHASFAGIYHSSLNVRGAEALEKAIRKVWTSLWTPTAVTYRQHMDISGHTGDAPAMAVLIMPLLPATASGIAFTCDPIDGRDDRLIIHAQWGLGESLVSGQAAGDEYLFAEDPLDDHLWPLARNLGRKSQKTVPLATGGTEFRATGSDEAAAFVLTPAQAIVLANLLRDAALALDFTMPCYDLEWVWDGQSFWLTQARPVTARARLTYLTLQEQPTYWSRGNTCEVVPDPLSPVDWSNSRKLVNALLEQGYAMAGYPLLEGVQRAGLFYGRLYLELSLIQWEAYDALGVSPTAMNTLVGGHQPEIALAPPLLSDRLSRLARIVRYLTLAPGRRRRADKAVGEAMLQAKRWRQQALPRDGNGLKAVLIRRLRTVRGASDIFFLQGSSGGSLTFLVQQLEKHFSGEGYALATALLAGGVPSVTARQGYELMALARLARTDPQVGPFPESAVTSGDWFATIPPDNDFRRAFTEFLEHYGHRGLYETYLRNPRWREEPDYLLASLDQLASIDESTLRERQQSAVSKAMRRIGATVPFWWRPIIAALTRAARKECNQRESARSAVIAYLEPIRQVLLAAGAHLVAADSLTGTDDIFQLTMPEIFQALAGKIPPAGLRARVLARTEMFQSWLRETPPDVIVEDKYHQIQHGQGPESMGTELKGEHFQGVPTGTGSIRGKARLLRHPNEGHKLLPGEILVAPSTDPGWTPLFLKAGGLVVETGGYLSHGAIVAREFGIPAVMNLPGVFLKLNDEDLLEVDGQKGTVICLERGDTH</sequence>